<dbReference type="AlphaFoldDB" id="A0A8D4VNP7"/>
<keyword evidence="1" id="KW-0472">Membrane</keyword>
<feature type="transmembrane region" description="Helical" evidence="1">
    <location>
        <begin position="6"/>
        <end position="32"/>
    </location>
</feature>
<keyword evidence="3" id="KW-1185">Reference proteome</keyword>
<dbReference type="KEGG" id="moz:MoryE10_04950"/>
<gene>
    <name evidence="2" type="ORF">MoryE10_04950</name>
</gene>
<dbReference type="RefSeq" id="WP_054773204.1">
    <property type="nucleotide sequence ID" value="NZ_AP019782.1"/>
</dbReference>
<evidence type="ECO:0000313" key="3">
    <source>
        <dbReference type="Proteomes" id="UP000824988"/>
    </source>
</evidence>
<dbReference type="EMBL" id="AP019782">
    <property type="protein sequence ID" value="BBL69889.1"/>
    <property type="molecule type" value="Genomic_DNA"/>
</dbReference>
<evidence type="ECO:0000256" key="1">
    <source>
        <dbReference type="SAM" id="Phobius"/>
    </source>
</evidence>
<protein>
    <submittedName>
        <fullName evidence="2">Uncharacterized protein</fullName>
    </submittedName>
</protein>
<dbReference type="Proteomes" id="UP000824988">
    <property type="component" value="Chromosome"/>
</dbReference>
<reference evidence="2" key="1">
    <citation type="submission" date="2019-06" db="EMBL/GenBank/DDBJ databases">
        <title>Complete genome sequence of Methylogaea oryzae strain JCM16910.</title>
        <authorList>
            <person name="Asakawa S."/>
        </authorList>
    </citation>
    <scope>NUCLEOTIDE SEQUENCE</scope>
    <source>
        <strain evidence="2">E10</strain>
    </source>
</reference>
<feature type="transmembrane region" description="Helical" evidence="1">
    <location>
        <begin position="186"/>
        <end position="210"/>
    </location>
</feature>
<accession>A0A8D4VNP7</accession>
<keyword evidence="1" id="KW-0812">Transmembrane</keyword>
<evidence type="ECO:0000313" key="2">
    <source>
        <dbReference type="EMBL" id="BBL69889.1"/>
    </source>
</evidence>
<name>A0A8D4VNP7_9GAMM</name>
<sequence length="325" mass="35620">MNALSAILDVIISLSFVYLLLSLICTASVEYLEILLKKRGRFLRLGLMELLAGDNNDSLAKPLVDAVYNNPLVYGLYQNDAKEGGMFKPSNLPSYIPSNTFVLALLDEIAQKQTGDQPAAPPKTVDDIAHVIANTTLLDDGQKRALASLLAAAKDDYNAAIKQLETWYDTGTQRVSGWYRKHTQQLSLIIAAVLVVCLNVNTLAITQALMVDDTLRNQIVANADAYMVKNPAAPTAGVNEKALQDQIQDTQMALASLKLPIGWQRSEAKAGEKQSGEKDRCVAYVEIFFGWLISAIAISFGAPFWFDVLNKVMQFRSALKPLPKA</sequence>
<feature type="transmembrane region" description="Helical" evidence="1">
    <location>
        <begin position="287"/>
        <end position="306"/>
    </location>
</feature>
<organism evidence="2 3">
    <name type="scientific">Methylogaea oryzae</name>
    <dbReference type="NCBI Taxonomy" id="1295382"/>
    <lineage>
        <taxon>Bacteria</taxon>
        <taxon>Pseudomonadati</taxon>
        <taxon>Pseudomonadota</taxon>
        <taxon>Gammaproteobacteria</taxon>
        <taxon>Methylococcales</taxon>
        <taxon>Methylococcaceae</taxon>
        <taxon>Methylogaea</taxon>
    </lineage>
</organism>
<proteinExistence type="predicted"/>
<keyword evidence="1" id="KW-1133">Transmembrane helix</keyword>